<organism evidence="2 3">
    <name type="scientific">Polypedilum vanderplanki</name>
    <name type="common">Sleeping chironomid midge</name>
    <dbReference type="NCBI Taxonomy" id="319348"/>
    <lineage>
        <taxon>Eukaryota</taxon>
        <taxon>Metazoa</taxon>
        <taxon>Ecdysozoa</taxon>
        <taxon>Arthropoda</taxon>
        <taxon>Hexapoda</taxon>
        <taxon>Insecta</taxon>
        <taxon>Pterygota</taxon>
        <taxon>Neoptera</taxon>
        <taxon>Endopterygota</taxon>
        <taxon>Diptera</taxon>
        <taxon>Nematocera</taxon>
        <taxon>Chironomoidea</taxon>
        <taxon>Chironomidae</taxon>
        <taxon>Chironominae</taxon>
        <taxon>Polypedilum</taxon>
        <taxon>Polypedilum</taxon>
    </lineage>
</organism>
<name>A0A9J6C076_POLVA</name>
<reference evidence="2" key="1">
    <citation type="submission" date="2021-03" db="EMBL/GenBank/DDBJ databases">
        <title>Chromosome level genome of the anhydrobiotic midge Polypedilum vanderplanki.</title>
        <authorList>
            <person name="Yoshida Y."/>
            <person name="Kikawada T."/>
            <person name="Gusev O."/>
        </authorList>
    </citation>
    <scope>NUCLEOTIDE SEQUENCE</scope>
    <source>
        <strain evidence="2">NIAS01</strain>
        <tissue evidence="2">Whole body or cell culture</tissue>
    </source>
</reference>
<comment type="caution">
    <text evidence="2">The sequence shown here is derived from an EMBL/GenBank/DDBJ whole genome shotgun (WGS) entry which is preliminary data.</text>
</comment>
<dbReference type="AlphaFoldDB" id="A0A9J6C076"/>
<dbReference type="SMART" id="SM00700">
    <property type="entry name" value="JHBP"/>
    <property type="match status" value="1"/>
</dbReference>
<dbReference type="Gene3D" id="3.15.10.30">
    <property type="entry name" value="Haemolymph juvenile hormone binding protein"/>
    <property type="match status" value="1"/>
</dbReference>
<dbReference type="OrthoDB" id="6370791at2759"/>
<evidence type="ECO:0000256" key="1">
    <source>
        <dbReference type="SAM" id="SignalP"/>
    </source>
</evidence>
<feature type="signal peptide" evidence="1">
    <location>
        <begin position="1"/>
        <end position="18"/>
    </location>
</feature>
<dbReference type="Proteomes" id="UP001107558">
    <property type="component" value="Chromosome 2"/>
</dbReference>
<dbReference type="PANTHER" id="PTHR11008:SF9">
    <property type="entry name" value="PROTEIN TAKEOUT-LIKE PROTEIN"/>
    <property type="match status" value="1"/>
</dbReference>
<protein>
    <recommendedName>
        <fullName evidence="4">Hemolymph juvenile hormone binding protein</fullName>
    </recommendedName>
</protein>
<accession>A0A9J6C076</accession>
<dbReference type="Pfam" id="PF06585">
    <property type="entry name" value="JHBP"/>
    <property type="match status" value="1"/>
</dbReference>
<dbReference type="PANTHER" id="PTHR11008">
    <property type="entry name" value="PROTEIN TAKEOUT-LIKE PROTEIN"/>
    <property type="match status" value="1"/>
</dbReference>
<keyword evidence="1" id="KW-0732">Signal</keyword>
<dbReference type="InterPro" id="IPR038606">
    <property type="entry name" value="To_sf"/>
</dbReference>
<gene>
    <name evidence="2" type="ORF">PVAND_005318</name>
</gene>
<evidence type="ECO:0000313" key="2">
    <source>
        <dbReference type="EMBL" id="KAG5675410.1"/>
    </source>
</evidence>
<dbReference type="EMBL" id="JADBJN010000002">
    <property type="protein sequence ID" value="KAG5675410.1"/>
    <property type="molecule type" value="Genomic_DNA"/>
</dbReference>
<evidence type="ECO:0000313" key="3">
    <source>
        <dbReference type="Proteomes" id="UP001107558"/>
    </source>
</evidence>
<evidence type="ECO:0008006" key="4">
    <source>
        <dbReference type="Google" id="ProtNLM"/>
    </source>
</evidence>
<keyword evidence="3" id="KW-1185">Reference proteome</keyword>
<feature type="chain" id="PRO_5039922318" description="Hemolymph juvenile hormone binding protein" evidence="1">
    <location>
        <begin position="19"/>
        <end position="255"/>
    </location>
</feature>
<proteinExistence type="predicted"/>
<sequence>MKIQIALILSIIIHGTFASVINDHLRTFIEQERQNFPCGWPDTGPNGIPPLEPFAPSRNWQMDIANAGDLIRDLKSDLSNVVVHGLQQFFLHEVRLEVIGLWMRIDFSVDILNVNGMHDTTLFFNNAATAGRGRFQSVVRNFRMTGNFAMNTIQPGNFLNIRAIQTLISFGSINVQMEGLDSTINSILNSHLPALINDPATQQRINDEVSEVMLPIMNSVFNTMTMPDLVQFMSNRATNPPPQRCFIRRGVKFNF</sequence>
<dbReference type="InterPro" id="IPR010562">
    <property type="entry name" value="Haemolymph_juvenile_hormone-bd"/>
</dbReference>